<dbReference type="EMBL" id="CP014844">
    <property type="protein sequence ID" value="AMR77259.1"/>
    <property type="molecule type" value="Genomic_DNA"/>
</dbReference>
<name>A0A142JGP7_9BURK</name>
<evidence type="ECO:0000256" key="1">
    <source>
        <dbReference type="SAM" id="Phobius"/>
    </source>
</evidence>
<feature type="transmembrane region" description="Helical" evidence="1">
    <location>
        <begin position="43"/>
        <end position="65"/>
    </location>
</feature>
<dbReference type="AlphaFoldDB" id="A0A142JGP7"/>
<keyword evidence="1" id="KW-1133">Transmembrane helix</keyword>
<sequence length="190" mass="21518">MIESPAWEQFCAPILSQTAYRLTDAASSPNGPVLPYWLEVVKALAPLFAAVATLVIGLIAGYIAWKQWETNRNKLKLDRFERRLAVYEAAGTLIGHVIAQARPTDEAMFKFLDDTRLAVWLFDEDFAEYLESLYSNASVLASLLAPSEALYGKPEAKAQQSEERKRLRQWFLAQGDELKRRAKPFLKISH</sequence>
<evidence type="ECO:0000313" key="3">
    <source>
        <dbReference type="Proteomes" id="UP000075238"/>
    </source>
</evidence>
<proteinExistence type="predicted"/>
<gene>
    <name evidence="2" type="ORF">A2G96_05670</name>
</gene>
<evidence type="ECO:0000313" key="2">
    <source>
        <dbReference type="EMBL" id="AMR77259.1"/>
    </source>
</evidence>
<dbReference type="OrthoDB" id="7068331at2"/>
<dbReference type="Proteomes" id="UP000075238">
    <property type="component" value="Chromosome 1"/>
</dbReference>
<keyword evidence="3" id="KW-1185">Reference proteome</keyword>
<keyword evidence="1" id="KW-0472">Membrane</keyword>
<reference evidence="2 3" key="1">
    <citation type="submission" date="2016-03" db="EMBL/GenBank/DDBJ databases">
        <title>Complete genome sequence of a novel chlorpyrifos degrading bacterium, Cupriavidus nantongensis sp. X1.</title>
        <authorList>
            <person name="Fang L."/>
        </authorList>
    </citation>
    <scope>NUCLEOTIDE SEQUENCE [LARGE SCALE GENOMIC DNA]</scope>
    <source>
        <strain evidence="2 3">X1</strain>
    </source>
</reference>
<accession>A0A142JGP7</accession>
<dbReference type="RefSeq" id="WP_062797525.1">
    <property type="nucleotide sequence ID" value="NZ_CP014844.1"/>
</dbReference>
<protein>
    <submittedName>
        <fullName evidence="2">Uncharacterized protein</fullName>
    </submittedName>
</protein>
<organism evidence="2 3">
    <name type="scientific">Cupriavidus nantongensis</name>
    <dbReference type="NCBI Taxonomy" id="1796606"/>
    <lineage>
        <taxon>Bacteria</taxon>
        <taxon>Pseudomonadati</taxon>
        <taxon>Pseudomonadota</taxon>
        <taxon>Betaproteobacteria</taxon>
        <taxon>Burkholderiales</taxon>
        <taxon>Burkholderiaceae</taxon>
        <taxon>Cupriavidus</taxon>
    </lineage>
</organism>
<dbReference type="STRING" id="1796606.A2G96_05670"/>
<keyword evidence="1" id="KW-0812">Transmembrane</keyword>
<dbReference type="KEGG" id="cnan:A2G96_05670"/>